<dbReference type="PANTHER" id="PTHR23349:SF42">
    <property type="entry name" value="BHLH DOMAIN-CONTAINING PROTEIN"/>
    <property type="match status" value="1"/>
</dbReference>
<dbReference type="SMART" id="SM00353">
    <property type="entry name" value="HLH"/>
    <property type="match status" value="1"/>
</dbReference>
<evidence type="ECO:0000259" key="1">
    <source>
        <dbReference type="PROSITE" id="PS50888"/>
    </source>
</evidence>
<dbReference type="InterPro" id="IPR050283">
    <property type="entry name" value="E-box_TF_Regulators"/>
</dbReference>
<reference evidence="3" key="1">
    <citation type="submission" date="2025-08" db="UniProtKB">
        <authorList>
            <consortium name="RefSeq"/>
        </authorList>
    </citation>
    <scope>IDENTIFICATION</scope>
</reference>
<protein>
    <submittedName>
        <fullName evidence="3">Transcription factor 15-like</fullName>
    </submittedName>
</protein>
<dbReference type="Proteomes" id="UP000695022">
    <property type="component" value="Unplaced"/>
</dbReference>
<proteinExistence type="predicted"/>
<dbReference type="GeneID" id="106809680"/>
<dbReference type="Pfam" id="PF00010">
    <property type="entry name" value="HLH"/>
    <property type="match status" value="1"/>
</dbReference>
<keyword evidence="2" id="KW-1185">Reference proteome</keyword>
<accession>A0ABM1E815</accession>
<gene>
    <name evidence="3" type="primary">LOC106809680</name>
</gene>
<organism evidence="2 3">
    <name type="scientific">Priapulus caudatus</name>
    <name type="common">Priapulid worm</name>
    <dbReference type="NCBI Taxonomy" id="37621"/>
    <lineage>
        <taxon>Eukaryota</taxon>
        <taxon>Metazoa</taxon>
        <taxon>Ecdysozoa</taxon>
        <taxon>Scalidophora</taxon>
        <taxon>Priapulida</taxon>
        <taxon>Priapulimorpha</taxon>
        <taxon>Priapulimorphida</taxon>
        <taxon>Priapulidae</taxon>
        <taxon>Priapulus</taxon>
    </lineage>
</organism>
<dbReference type="InterPro" id="IPR036638">
    <property type="entry name" value="HLH_DNA-bd_sf"/>
</dbReference>
<dbReference type="InterPro" id="IPR011598">
    <property type="entry name" value="bHLH_dom"/>
</dbReference>
<dbReference type="RefSeq" id="XP_014668336.1">
    <property type="nucleotide sequence ID" value="XM_014812850.1"/>
</dbReference>
<dbReference type="CDD" id="cd11465">
    <property type="entry name" value="bHLH_TS_scleraxis_like"/>
    <property type="match status" value="1"/>
</dbReference>
<dbReference type="Gene3D" id="4.10.280.10">
    <property type="entry name" value="Helix-loop-helix DNA-binding domain"/>
    <property type="match status" value="1"/>
</dbReference>
<sequence>MAKMKVETENNNNVVVVAPSHTADDFLHQADDLPMDADITSSITSGESNCSTGVGASYVTSTEPRLTTTADVAAADVTLNGFSAKTRGKRSNAASLSKARMAANARERARTQSVNTGFSALRTLIPTEPADRKLSKIETLRLAVSYIAHLETVLLVSEIEDEAAADQPCIRHADTLSRVRQATASAGTTPHVVMQPSLCTFCLSSKNGR</sequence>
<dbReference type="SUPFAM" id="SSF47459">
    <property type="entry name" value="HLH, helix-loop-helix DNA-binding domain"/>
    <property type="match status" value="1"/>
</dbReference>
<name>A0ABM1E815_PRICU</name>
<evidence type="ECO:0000313" key="3">
    <source>
        <dbReference type="RefSeq" id="XP_014668336.1"/>
    </source>
</evidence>
<dbReference type="PROSITE" id="PS50888">
    <property type="entry name" value="BHLH"/>
    <property type="match status" value="1"/>
</dbReference>
<feature type="domain" description="BHLH" evidence="1">
    <location>
        <begin position="98"/>
        <end position="150"/>
    </location>
</feature>
<dbReference type="PANTHER" id="PTHR23349">
    <property type="entry name" value="BASIC HELIX-LOOP-HELIX TRANSCRIPTION FACTOR, TWIST"/>
    <property type="match status" value="1"/>
</dbReference>
<evidence type="ECO:0000313" key="2">
    <source>
        <dbReference type="Proteomes" id="UP000695022"/>
    </source>
</evidence>